<comment type="caution">
    <text evidence="5">The sequence shown here is derived from an EMBL/GenBank/DDBJ whole genome shotgun (WGS) entry which is preliminary data.</text>
</comment>
<dbReference type="CDD" id="cd06661">
    <property type="entry name" value="GGCT_like"/>
    <property type="match status" value="1"/>
</dbReference>
<protein>
    <recommendedName>
        <fullName evidence="3">Putative gamma-glutamylcyclotransferase</fullName>
    </recommendedName>
</protein>
<dbReference type="InterPro" id="IPR045038">
    <property type="entry name" value="AIG2-like"/>
</dbReference>
<dbReference type="Proteomes" id="UP001174934">
    <property type="component" value="Unassembled WGS sequence"/>
</dbReference>
<comment type="similarity">
    <text evidence="1">Belongs to the gamma-glutamylcyclotransferase family.</text>
</comment>
<sequence length="185" mass="21249">MAAQTSSPSDDGTHRAFFYGTLMVPDIFFSVCYNSKDVPAAIAKQHSFHPAVLHGYCRRRVKFADYPGITEDASHQVFGTFTTGLTRANMQKLDYFEGDMYERRTVKVRLLDVVSNAKGEGNVEGEEQAAEVYVFLNKGSLEAKEWDLEEFRREKMQLWTRAGYVFEGETDKDVEDELEGWEEWM</sequence>
<dbReference type="EMBL" id="JAULSR010000006">
    <property type="protein sequence ID" value="KAK0615856.1"/>
    <property type="molecule type" value="Genomic_DNA"/>
</dbReference>
<proteinExistence type="inferred from homology"/>
<dbReference type="Pfam" id="PF06094">
    <property type="entry name" value="GGACT"/>
    <property type="match status" value="1"/>
</dbReference>
<keyword evidence="6" id="KW-1185">Reference proteome</keyword>
<evidence type="ECO:0000256" key="2">
    <source>
        <dbReference type="ARBA" id="ARBA00022679"/>
    </source>
</evidence>
<keyword evidence="2" id="KW-0808">Transferase</keyword>
<evidence type="ECO:0000259" key="4">
    <source>
        <dbReference type="Pfam" id="PF06094"/>
    </source>
</evidence>
<dbReference type="InterPro" id="IPR036568">
    <property type="entry name" value="GGCT-like_sf"/>
</dbReference>
<evidence type="ECO:0000313" key="5">
    <source>
        <dbReference type="EMBL" id="KAK0615856.1"/>
    </source>
</evidence>
<name>A0AA39WI75_9PEZI</name>
<evidence type="ECO:0000313" key="6">
    <source>
        <dbReference type="Proteomes" id="UP001174934"/>
    </source>
</evidence>
<feature type="domain" description="Gamma-glutamylcyclotransferase AIG2-like" evidence="4">
    <location>
        <begin position="17"/>
        <end position="146"/>
    </location>
</feature>
<evidence type="ECO:0000256" key="1">
    <source>
        <dbReference type="ARBA" id="ARBA00008861"/>
    </source>
</evidence>
<gene>
    <name evidence="5" type="ORF">B0T17DRAFT_619461</name>
</gene>
<dbReference type="InterPro" id="IPR009288">
    <property type="entry name" value="AIG2-like_dom"/>
</dbReference>
<dbReference type="GO" id="GO:0016740">
    <property type="term" value="F:transferase activity"/>
    <property type="evidence" value="ECO:0007669"/>
    <property type="project" value="UniProtKB-KW"/>
</dbReference>
<dbReference type="Gene3D" id="3.10.490.10">
    <property type="entry name" value="Gamma-glutamyl cyclotransferase-like"/>
    <property type="match status" value="1"/>
</dbReference>
<dbReference type="SUPFAM" id="SSF110857">
    <property type="entry name" value="Gamma-glutamyl cyclotransferase-like"/>
    <property type="match status" value="1"/>
</dbReference>
<reference evidence="5" key="1">
    <citation type="submission" date="2023-06" db="EMBL/GenBank/DDBJ databases">
        <title>Genome-scale phylogeny and comparative genomics of the fungal order Sordariales.</title>
        <authorList>
            <consortium name="Lawrence Berkeley National Laboratory"/>
            <person name="Hensen N."/>
            <person name="Bonometti L."/>
            <person name="Westerberg I."/>
            <person name="Brannstrom I.O."/>
            <person name="Guillou S."/>
            <person name="Cros-Aarteil S."/>
            <person name="Calhoun S."/>
            <person name="Haridas S."/>
            <person name="Kuo A."/>
            <person name="Mondo S."/>
            <person name="Pangilinan J."/>
            <person name="Riley R."/>
            <person name="LaButti K."/>
            <person name="Andreopoulos B."/>
            <person name="Lipzen A."/>
            <person name="Chen C."/>
            <person name="Yanf M."/>
            <person name="Daum C."/>
            <person name="Ng V."/>
            <person name="Clum A."/>
            <person name="Steindorff A."/>
            <person name="Ohm R."/>
            <person name="Martin F."/>
            <person name="Silar P."/>
            <person name="Natvig D."/>
            <person name="Lalanne C."/>
            <person name="Gautier V."/>
            <person name="Ament-velasquez S.L."/>
            <person name="Kruys A."/>
            <person name="Hutchinson M.I."/>
            <person name="Powell A.J."/>
            <person name="Barry K."/>
            <person name="Miller A.N."/>
            <person name="Grigoriev I.V."/>
            <person name="Debuchy R."/>
            <person name="Gladieux P."/>
            <person name="Thoren M.H."/>
            <person name="Johannesson H."/>
        </authorList>
    </citation>
    <scope>NUCLEOTIDE SEQUENCE</scope>
    <source>
        <strain evidence="5">SMH3391-2</strain>
    </source>
</reference>
<dbReference type="PANTHER" id="PTHR31544:SF2">
    <property type="entry name" value="AIG2-LIKE PROTEIN D"/>
    <property type="match status" value="1"/>
</dbReference>
<evidence type="ECO:0000256" key="3">
    <source>
        <dbReference type="ARBA" id="ARBA00030602"/>
    </source>
</evidence>
<dbReference type="InterPro" id="IPR013024">
    <property type="entry name" value="GGCT-like"/>
</dbReference>
<dbReference type="PANTHER" id="PTHR31544">
    <property type="entry name" value="AIG2-LIKE PROTEIN D"/>
    <property type="match status" value="1"/>
</dbReference>
<dbReference type="AlphaFoldDB" id="A0AA39WI75"/>
<accession>A0AA39WI75</accession>
<organism evidence="5 6">
    <name type="scientific">Bombardia bombarda</name>
    <dbReference type="NCBI Taxonomy" id="252184"/>
    <lineage>
        <taxon>Eukaryota</taxon>
        <taxon>Fungi</taxon>
        <taxon>Dikarya</taxon>
        <taxon>Ascomycota</taxon>
        <taxon>Pezizomycotina</taxon>
        <taxon>Sordariomycetes</taxon>
        <taxon>Sordariomycetidae</taxon>
        <taxon>Sordariales</taxon>
        <taxon>Lasiosphaeriaceae</taxon>
        <taxon>Bombardia</taxon>
    </lineage>
</organism>